<accession>A0A937W6P9</accession>
<gene>
    <name evidence="1" type="ORF">FJZ47_22090</name>
</gene>
<protein>
    <submittedName>
        <fullName evidence="1">Cytochrome c</fullName>
    </submittedName>
</protein>
<dbReference type="GO" id="GO:0020037">
    <property type="term" value="F:heme binding"/>
    <property type="evidence" value="ECO:0007669"/>
    <property type="project" value="InterPro"/>
</dbReference>
<dbReference type="SUPFAM" id="SSF46626">
    <property type="entry name" value="Cytochrome c"/>
    <property type="match status" value="1"/>
</dbReference>
<sequence length="54" mass="6418">MDDYTDGELFWWITHGMAGTAMPGWQELLTETQRWQLIHYVRQIRRQASTASHP</sequence>
<dbReference type="EMBL" id="VGLS01000918">
    <property type="protein sequence ID" value="MBM3226464.1"/>
    <property type="molecule type" value="Genomic_DNA"/>
</dbReference>
<dbReference type="Proteomes" id="UP000712673">
    <property type="component" value="Unassembled WGS sequence"/>
</dbReference>
<evidence type="ECO:0000313" key="2">
    <source>
        <dbReference type="Proteomes" id="UP000712673"/>
    </source>
</evidence>
<reference evidence="1" key="1">
    <citation type="submission" date="2019-03" db="EMBL/GenBank/DDBJ databases">
        <title>Lake Tanganyika Metagenome-Assembled Genomes (MAGs).</title>
        <authorList>
            <person name="Tran P."/>
        </authorList>
    </citation>
    <scope>NUCLEOTIDE SEQUENCE</scope>
    <source>
        <strain evidence="1">K_DeepCast_65m_m2_066</strain>
    </source>
</reference>
<name>A0A937W6P9_UNCTE</name>
<dbReference type="AlphaFoldDB" id="A0A937W6P9"/>
<organism evidence="1 2">
    <name type="scientific">Tectimicrobiota bacterium</name>
    <dbReference type="NCBI Taxonomy" id="2528274"/>
    <lineage>
        <taxon>Bacteria</taxon>
        <taxon>Pseudomonadati</taxon>
        <taxon>Nitrospinota/Tectimicrobiota group</taxon>
        <taxon>Candidatus Tectimicrobiota</taxon>
    </lineage>
</organism>
<dbReference type="InterPro" id="IPR036909">
    <property type="entry name" value="Cyt_c-like_dom_sf"/>
</dbReference>
<evidence type="ECO:0000313" key="1">
    <source>
        <dbReference type="EMBL" id="MBM3226464.1"/>
    </source>
</evidence>
<proteinExistence type="predicted"/>
<comment type="caution">
    <text evidence="1">The sequence shown here is derived from an EMBL/GenBank/DDBJ whole genome shotgun (WGS) entry which is preliminary data.</text>
</comment>
<dbReference type="GO" id="GO:0009055">
    <property type="term" value="F:electron transfer activity"/>
    <property type="evidence" value="ECO:0007669"/>
    <property type="project" value="InterPro"/>
</dbReference>
<dbReference type="Gene3D" id="1.10.760.10">
    <property type="entry name" value="Cytochrome c-like domain"/>
    <property type="match status" value="1"/>
</dbReference>